<dbReference type="Proteomes" id="UP000525686">
    <property type="component" value="Unassembled WGS sequence"/>
</dbReference>
<dbReference type="EMBL" id="JABJWZ010000311">
    <property type="protein sequence ID" value="MBB1256190.1"/>
    <property type="molecule type" value="Genomic_DNA"/>
</dbReference>
<accession>A0A7W3WQ09</accession>
<dbReference type="Pfam" id="PF13400">
    <property type="entry name" value="Tad"/>
    <property type="match status" value="1"/>
</dbReference>
<keyword evidence="1" id="KW-0812">Transmembrane</keyword>
<gene>
    <name evidence="3" type="ORF">H3146_22930</name>
</gene>
<evidence type="ECO:0000259" key="2">
    <source>
        <dbReference type="Pfam" id="PF13400"/>
    </source>
</evidence>
<evidence type="ECO:0000313" key="3">
    <source>
        <dbReference type="EMBL" id="MBB1256190.1"/>
    </source>
</evidence>
<name>A0A7W3WQ09_9ACTN</name>
<proteinExistence type="predicted"/>
<keyword evidence="1" id="KW-0472">Membrane</keyword>
<dbReference type="AlphaFoldDB" id="A0A7W3WQ09"/>
<reference evidence="4" key="1">
    <citation type="submission" date="2020-05" db="EMBL/GenBank/DDBJ databases">
        <title>Classification of alakaliphilic streptomycetes isolated from an alkaline soil next to Lonar Crater, India and a proposal for the recognition of Streptomyces alkaliterrae sp. nov.</title>
        <authorList>
            <person name="Golinska P."/>
        </authorList>
    </citation>
    <scope>NUCLEOTIDE SEQUENCE [LARGE SCALE GENOMIC DNA]</scope>
    <source>
        <strain evidence="4">OF3</strain>
    </source>
</reference>
<protein>
    <recommendedName>
        <fullName evidence="2">Putative Flp pilus-assembly TadG-like N-terminal domain-containing protein</fullName>
    </recommendedName>
</protein>
<feature type="transmembrane region" description="Helical" evidence="1">
    <location>
        <begin position="12"/>
        <end position="33"/>
    </location>
</feature>
<dbReference type="InterPro" id="IPR028087">
    <property type="entry name" value="Tad_N"/>
</dbReference>
<feature type="domain" description="Putative Flp pilus-assembly TadG-like N-terminal" evidence="2">
    <location>
        <begin position="10"/>
        <end position="56"/>
    </location>
</feature>
<keyword evidence="1" id="KW-1133">Transmembrane helix</keyword>
<evidence type="ECO:0000313" key="4">
    <source>
        <dbReference type="Proteomes" id="UP000525686"/>
    </source>
</evidence>
<sequence length="196" mass="20774">MTERLTRDAGQAFPVYLTAVAGLLFLALAYFAVGQAAADRNSAQGAADAAALAAATETRTQLGRVLLENINDVESWNDLLKGQMYSTGPSCASASRFAARNSARVKSCSPLGLPRNGYRVEVRLSESVGSTIIPGTESTYASASATAVVDPRCTVSSEEEAETIELNCKGRTITVDPDDPDPLPPLDRMFTVRLVD</sequence>
<comment type="caution">
    <text evidence="3">The sequence shown here is derived from an EMBL/GenBank/DDBJ whole genome shotgun (WGS) entry which is preliminary data.</text>
</comment>
<evidence type="ECO:0000256" key="1">
    <source>
        <dbReference type="SAM" id="Phobius"/>
    </source>
</evidence>
<organism evidence="3 4">
    <name type="scientific">Streptomyces alkaliterrae</name>
    <dbReference type="NCBI Taxonomy" id="2213162"/>
    <lineage>
        <taxon>Bacteria</taxon>
        <taxon>Bacillati</taxon>
        <taxon>Actinomycetota</taxon>
        <taxon>Actinomycetes</taxon>
        <taxon>Kitasatosporales</taxon>
        <taxon>Streptomycetaceae</taxon>
        <taxon>Streptomyces</taxon>
    </lineage>
</organism>